<dbReference type="EMBL" id="WUAV01000004">
    <property type="protein sequence ID" value="KAF1758710.1"/>
    <property type="molecule type" value="Genomic_DNA"/>
</dbReference>
<evidence type="ECO:0000313" key="3">
    <source>
        <dbReference type="Proteomes" id="UP000483820"/>
    </source>
</evidence>
<dbReference type="KEGG" id="crq:GCK72_015170"/>
<name>A0A6A5GTD7_CAERE</name>
<dbReference type="Gene3D" id="3.40.33.10">
    <property type="entry name" value="CAP"/>
    <property type="match status" value="1"/>
</dbReference>
<gene>
    <name evidence="2" type="ORF">GCK72_015170</name>
</gene>
<dbReference type="Proteomes" id="UP000483820">
    <property type="component" value="Chromosome IV"/>
</dbReference>
<evidence type="ECO:0000313" key="2">
    <source>
        <dbReference type="EMBL" id="KAF1758710.1"/>
    </source>
</evidence>
<keyword evidence="1" id="KW-0732">Signal</keyword>
<evidence type="ECO:0008006" key="4">
    <source>
        <dbReference type="Google" id="ProtNLM"/>
    </source>
</evidence>
<feature type="chain" id="PRO_5025657288" description="SCP domain-containing protein" evidence="1">
    <location>
        <begin position="21"/>
        <end position="237"/>
    </location>
</feature>
<reference evidence="2 3" key="1">
    <citation type="submission" date="2019-12" db="EMBL/GenBank/DDBJ databases">
        <title>Chromosome-level assembly of the Caenorhabditis remanei genome.</title>
        <authorList>
            <person name="Teterina A.A."/>
            <person name="Willis J.H."/>
            <person name="Phillips P.C."/>
        </authorList>
    </citation>
    <scope>NUCLEOTIDE SEQUENCE [LARGE SCALE GENOMIC DNA]</scope>
    <source>
        <strain evidence="2 3">PX506</strain>
        <tissue evidence="2">Whole organism</tissue>
    </source>
</reference>
<dbReference type="GeneID" id="9804958"/>
<sequence length="237" mass="26869">MKILLVFIGILAITIHHVSSAISDKKSISNKEEYLNSFNDLRREYAKKSRIPNMHKLVWDDYMETQVQMNDFSENGKTMRVSRRDGNDADKEWRHKMVYDHYWADSTRETMIKQSINHHMAGLEDLTPHQKKIGCAPYNYSAVLDGKNTITQTMCFLAPEGSFTSWNMTRGDAGSKCTKGYENDDGLCSPVAKSEKVSSGGSLENSQNGTATNSSGINEKTYEISLIFLLFVIHTMF</sequence>
<comment type="caution">
    <text evidence="2">The sequence shown here is derived from an EMBL/GenBank/DDBJ whole genome shotgun (WGS) entry which is preliminary data.</text>
</comment>
<protein>
    <recommendedName>
        <fullName evidence="4">SCP domain-containing protein</fullName>
    </recommendedName>
</protein>
<feature type="signal peptide" evidence="1">
    <location>
        <begin position="1"/>
        <end position="20"/>
    </location>
</feature>
<dbReference type="AlphaFoldDB" id="A0A6A5GTD7"/>
<dbReference type="RefSeq" id="XP_003094626.2">
    <property type="nucleotide sequence ID" value="XM_003094578.2"/>
</dbReference>
<organism evidence="2 3">
    <name type="scientific">Caenorhabditis remanei</name>
    <name type="common">Caenorhabditis vulgaris</name>
    <dbReference type="NCBI Taxonomy" id="31234"/>
    <lineage>
        <taxon>Eukaryota</taxon>
        <taxon>Metazoa</taxon>
        <taxon>Ecdysozoa</taxon>
        <taxon>Nematoda</taxon>
        <taxon>Chromadorea</taxon>
        <taxon>Rhabditida</taxon>
        <taxon>Rhabditina</taxon>
        <taxon>Rhabditomorpha</taxon>
        <taxon>Rhabditoidea</taxon>
        <taxon>Rhabditidae</taxon>
        <taxon>Peloderinae</taxon>
        <taxon>Caenorhabditis</taxon>
    </lineage>
</organism>
<evidence type="ECO:0000256" key="1">
    <source>
        <dbReference type="SAM" id="SignalP"/>
    </source>
</evidence>
<dbReference type="SUPFAM" id="SSF55797">
    <property type="entry name" value="PR-1-like"/>
    <property type="match status" value="1"/>
</dbReference>
<proteinExistence type="predicted"/>
<dbReference type="CTD" id="9804958"/>
<dbReference type="InterPro" id="IPR035940">
    <property type="entry name" value="CAP_sf"/>
</dbReference>
<accession>A0A6A5GTD7</accession>